<evidence type="ECO:0000256" key="1">
    <source>
        <dbReference type="SAM" id="MobiDB-lite"/>
    </source>
</evidence>
<keyword evidence="3" id="KW-1185">Reference proteome</keyword>
<evidence type="ECO:0000313" key="3">
    <source>
        <dbReference type="Proteomes" id="UP001151760"/>
    </source>
</evidence>
<feature type="region of interest" description="Disordered" evidence="1">
    <location>
        <begin position="136"/>
        <end position="198"/>
    </location>
</feature>
<feature type="compositionally biased region" description="Polar residues" evidence="1">
    <location>
        <begin position="144"/>
        <end position="162"/>
    </location>
</feature>
<feature type="region of interest" description="Disordered" evidence="1">
    <location>
        <begin position="104"/>
        <end position="124"/>
    </location>
</feature>
<name>A0ABQ4ZR99_9ASTR</name>
<dbReference type="EMBL" id="BQNB010011609">
    <property type="protein sequence ID" value="GJS92804.1"/>
    <property type="molecule type" value="Genomic_DNA"/>
</dbReference>
<dbReference type="Proteomes" id="UP001151760">
    <property type="component" value="Unassembled WGS sequence"/>
</dbReference>
<reference evidence="2" key="2">
    <citation type="submission" date="2022-01" db="EMBL/GenBank/DDBJ databases">
        <authorList>
            <person name="Yamashiro T."/>
            <person name="Shiraishi A."/>
            <person name="Satake H."/>
            <person name="Nakayama K."/>
        </authorList>
    </citation>
    <scope>NUCLEOTIDE SEQUENCE</scope>
</reference>
<reference evidence="2" key="1">
    <citation type="journal article" date="2022" name="Int. J. Mol. Sci.">
        <title>Draft Genome of Tanacetum Coccineum: Genomic Comparison of Closely Related Tanacetum-Family Plants.</title>
        <authorList>
            <person name="Yamashiro T."/>
            <person name="Shiraishi A."/>
            <person name="Nakayama K."/>
            <person name="Satake H."/>
        </authorList>
    </citation>
    <scope>NUCLEOTIDE SEQUENCE</scope>
</reference>
<accession>A0ABQ4ZR99</accession>
<evidence type="ECO:0000313" key="2">
    <source>
        <dbReference type="EMBL" id="GJS92804.1"/>
    </source>
</evidence>
<protein>
    <recommendedName>
        <fullName evidence="4">Integrase, catalytic region, zinc finger, CCHC-type, peptidase aspartic, catalytic</fullName>
    </recommendedName>
</protein>
<evidence type="ECO:0008006" key="4">
    <source>
        <dbReference type="Google" id="ProtNLM"/>
    </source>
</evidence>
<feature type="compositionally biased region" description="Basic and acidic residues" evidence="1">
    <location>
        <begin position="115"/>
        <end position="124"/>
    </location>
</feature>
<comment type="caution">
    <text evidence="2">The sequence shown here is derived from an EMBL/GenBank/DDBJ whole genome shotgun (WGS) entry which is preliminary data.</text>
</comment>
<feature type="compositionally biased region" description="Basic and acidic residues" evidence="1">
    <location>
        <begin position="167"/>
        <end position="185"/>
    </location>
</feature>
<organism evidence="2 3">
    <name type="scientific">Tanacetum coccineum</name>
    <dbReference type="NCBI Taxonomy" id="301880"/>
    <lineage>
        <taxon>Eukaryota</taxon>
        <taxon>Viridiplantae</taxon>
        <taxon>Streptophyta</taxon>
        <taxon>Embryophyta</taxon>
        <taxon>Tracheophyta</taxon>
        <taxon>Spermatophyta</taxon>
        <taxon>Magnoliopsida</taxon>
        <taxon>eudicotyledons</taxon>
        <taxon>Gunneridae</taxon>
        <taxon>Pentapetalae</taxon>
        <taxon>asterids</taxon>
        <taxon>campanulids</taxon>
        <taxon>Asterales</taxon>
        <taxon>Asteraceae</taxon>
        <taxon>Asteroideae</taxon>
        <taxon>Anthemideae</taxon>
        <taxon>Anthemidinae</taxon>
        <taxon>Tanacetum</taxon>
    </lineage>
</organism>
<sequence length="415" mass="45939">MVCDVSWKSKLSTINDENVLLKTQVDSAVKERENIKLEYQKLFNSIKATRTQHQKELDELIEHVNQKTYAYADVRAQNQDLLITISELKNKLQTVDKGKTVNTKSKRVTSHLTPKNKESRKHNENVLARGMYRITKTETRTPDSKTNINVCNSTGVETSNSVRRQKSKDTKSKDRVLKNKTEKRPSAHVRKMSSSVSIDSNKRETMHLNVCQSNASVLSTKTVNVVNDGSNIVYVSCGKDVFLLSHKKCVARYALSRNSSVKRALFTTPIAAKSKNLGATSVVAKSRLSVAKTTTATNKVSSVLPLSSDSSQSRTLSDPACPLDFHFGNDHFAAITGYGDYVQGNLTKCNVYSVEGIGHNLFSVGQFCDGDIEVAFCSNTCYVRNLDGDDLLTSSCDSNLYTISSFEMEASSPVC</sequence>
<proteinExistence type="predicted"/>
<gene>
    <name evidence="2" type="ORF">Tco_0799772</name>
</gene>